<keyword evidence="2" id="KW-1185">Reference proteome</keyword>
<dbReference type="RefSeq" id="WP_234044718.1">
    <property type="nucleotide sequence ID" value="NZ_JAENII010000007.1"/>
</dbReference>
<proteinExistence type="predicted"/>
<dbReference type="EMBL" id="JAENII010000007">
    <property type="protein sequence ID" value="MBK1827513.1"/>
    <property type="molecule type" value="Genomic_DNA"/>
</dbReference>
<reference evidence="1" key="1">
    <citation type="submission" date="2021-01" db="EMBL/GenBank/DDBJ databases">
        <title>Modified the classification status of verrucomicrobia.</title>
        <authorList>
            <person name="Feng X."/>
        </authorList>
    </citation>
    <scope>NUCLEOTIDE SEQUENCE</scope>
    <source>
        <strain evidence="1">KCTC 22201</strain>
    </source>
</reference>
<evidence type="ECO:0000313" key="1">
    <source>
        <dbReference type="EMBL" id="MBK1827513.1"/>
    </source>
</evidence>
<accession>A0A934RBC6</accession>
<organism evidence="1 2">
    <name type="scientific">Haloferula rosea</name>
    <dbReference type="NCBI Taxonomy" id="490093"/>
    <lineage>
        <taxon>Bacteria</taxon>
        <taxon>Pseudomonadati</taxon>
        <taxon>Verrucomicrobiota</taxon>
        <taxon>Verrucomicrobiia</taxon>
        <taxon>Verrucomicrobiales</taxon>
        <taxon>Verrucomicrobiaceae</taxon>
        <taxon>Haloferula</taxon>
    </lineage>
</organism>
<dbReference type="AlphaFoldDB" id="A0A934RBC6"/>
<dbReference type="Proteomes" id="UP000658278">
    <property type="component" value="Unassembled WGS sequence"/>
</dbReference>
<gene>
    <name evidence="1" type="ORF">JIN81_10815</name>
</gene>
<protein>
    <submittedName>
        <fullName evidence="1">Uncharacterized protein</fullName>
    </submittedName>
</protein>
<name>A0A934RBC6_9BACT</name>
<evidence type="ECO:0000313" key="2">
    <source>
        <dbReference type="Proteomes" id="UP000658278"/>
    </source>
</evidence>
<comment type="caution">
    <text evidence="1">The sequence shown here is derived from an EMBL/GenBank/DDBJ whole genome shotgun (WGS) entry which is preliminary data.</text>
</comment>
<sequence length="301" mass="33778">MALPSISVVFGRNPKRAYVTCRDRRDGGGAQVCAHLSTILYAAHHRATYAHTPFQEIAHRPSDLSPSEWVKTWEEFFSIGHGETQAEDIGDLKEVPLPKPHRKSPRKGALNVVHHCHKVTNQLVDAWDALRPSMRTKYFHHAKPATPLDDKSKLNLAVHVRRGDVTSSGTFSERFTEGTTIHSHVHRIVQLLGPDHCQVHLFSQAGQNLSEFDSLEPQWHLDLDPLTTIHAMVSADVLFAAKSCFSWLAGLIGNGQVIQDDFWHPSMPDWINFSELPELPDDQLRLRLQPSLLAPTVASRS</sequence>